<proteinExistence type="predicted"/>
<gene>
    <name evidence="2" type="ORF">MET9862_04133</name>
</gene>
<feature type="region of interest" description="Disordered" evidence="1">
    <location>
        <begin position="73"/>
        <end position="103"/>
    </location>
</feature>
<feature type="compositionally biased region" description="Low complexity" evidence="1">
    <location>
        <begin position="220"/>
        <end position="233"/>
    </location>
</feature>
<protein>
    <submittedName>
        <fullName evidence="2">Uncharacterized protein</fullName>
    </submittedName>
</protein>
<feature type="region of interest" description="Disordered" evidence="1">
    <location>
        <begin position="1"/>
        <end position="30"/>
    </location>
</feature>
<sequence>MPALDPPHRAVSGAGVAARMPDHAPGAPDRIPLGKRASLCASTARQLAAVAAGILALAIRPAAAPNIAPSLCRQKAPGRGADRHSQTPLHPRTRAPCLLPTGIVRGTPLREGRRVKSGARSSGKQDRFHIHLRNRRWGAYVSPFSLDFVPRIAVVTRPRMSMACDRAWRPMPWAFRRSRARRSDDAGRSDGSGRSARPLASPPVRAFATTVAALRSPGQRSRPLGGARRPGLGTADPAWAGGPSYRESLSRFPASPKERSQHNLS</sequence>
<dbReference type="Proteomes" id="UP000410984">
    <property type="component" value="Unassembled WGS sequence"/>
</dbReference>
<feature type="region of interest" description="Disordered" evidence="1">
    <location>
        <begin position="178"/>
        <end position="265"/>
    </location>
</feature>
<keyword evidence="3" id="KW-1185">Reference proteome</keyword>
<reference evidence="2 3" key="1">
    <citation type="submission" date="2019-06" db="EMBL/GenBank/DDBJ databases">
        <authorList>
            <person name="Rodrigo-Torres L."/>
            <person name="Arahal R. D."/>
            <person name="Lucena T."/>
        </authorList>
    </citation>
    <scope>NUCLEOTIDE SEQUENCE [LARGE SCALE GENOMIC DNA]</scope>
    <source>
        <strain evidence="2 3">SB0023/3</strain>
    </source>
</reference>
<accession>A0A509EGL1</accession>
<evidence type="ECO:0000256" key="1">
    <source>
        <dbReference type="SAM" id="MobiDB-lite"/>
    </source>
</evidence>
<organism evidence="2 3">
    <name type="scientific">Methylobacterium symbioticum</name>
    <dbReference type="NCBI Taxonomy" id="2584084"/>
    <lineage>
        <taxon>Bacteria</taxon>
        <taxon>Pseudomonadati</taxon>
        <taxon>Pseudomonadota</taxon>
        <taxon>Alphaproteobacteria</taxon>
        <taxon>Hyphomicrobiales</taxon>
        <taxon>Methylobacteriaceae</taxon>
        <taxon>Methylobacterium</taxon>
    </lineage>
</organism>
<name>A0A509EGL1_9HYPH</name>
<dbReference type="EMBL" id="CABFPH010000074">
    <property type="protein sequence ID" value="VUD73516.1"/>
    <property type="molecule type" value="Genomic_DNA"/>
</dbReference>
<dbReference type="AlphaFoldDB" id="A0A509EGL1"/>
<feature type="compositionally biased region" description="Basic and acidic residues" evidence="1">
    <location>
        <begin position="256"/>
        <end position="265"/>
    </location>
</feature>
<evidence type="ECO:0000313" key="2">
    <source>
        <dbReference type="EMBL" id="VUD73516.1"/>
    </source>
</evidence>
<evidence type="ECO:0000313" key="3">
    <source>
        <dbReference type="Proteomes" id="UP000410984"/>
    </source>
</evidence>